<organism evidence="4">
    <name type="scientific">Aeromonas salmonicida subsp. salmonicida</name>
    <dbReference type="NCBI Taxonomy" id="29491"/>
    <lineage>
        <taxon>Bacteria</taxon>
        <taxon>Pseudomonadati</taxon>
        <taxon>Pseudomonadota</taxon>
        <taxon>Gammaproteobacteria</taxon>
        <taxon>Aeromonadales</taxon>
        <taxon>Aeromonadaceae</taxon>
        <taxon>Aeromonas</taxon>
    </lineage>
</organism>
<dbReference type="Pfam" id="PF06586">
    <property type="entry name" value="TraK_N"/>
    <property type="match status" value="1"/>
</dbReference>
<reference evidence="4" key="1">
    <citation type="submission" date="2017-01" db="EMBL/GenBank/DDBJ databases">
        <title>Plasmid composition in Aeromonas salmonicida subsp. salmonicida 01-B526 unravels unsuspected type three secretion system loss patterns.</title>
        <authorList>
            <person name="Tanaka K.H."/>
            <person name="Vincent A.T."/>
            <person name="Emond-Rheault J.-G."/>
            <person name="Adamczuk M."/>
            <person name="Frenette M."/>
            <person name="Charette S.J."/>
        </authorList>
    </citation>
    <scope>NUCLEOTIDE SEQUENCE</scope>
    <source>
        <strain evidence="4">01-B526</strain>
        <plasmid evidence="4">pAsa9</plasmid>
    </source>
</reference>
<accession>A0A1Z3MNK8</accession>
<evidence type="ECO:0000259" key="3">
    <source>
        <dbReference type="Pfam" id="PF23536"/>
    </source>
</evidence>
<evidence type="ECO:0000256" key="1">
    <source>
        <dbReference type="SAM" id="SignalP"/>
    </source>
</evidence>
<feature type="signal peptide" evidence="1">
    <location>
        <begin position="1"/>
        <end position="26"/>
    </location>
</feature>
<protein>
    <submittedName>
        <fullName evidence="4">IncF plasmid conjugative transfer pilus assembly protein TraK</fullName>
    </submittedName>
</protein>
<evidence type="ECO:0000259" key="2">
    <source>
        <dbReference type="Pfam" id="PF06586"/>
    </source>
</evidence>
<gene>
    <name evidence="4" type="primary">traK</name>
</gene>
<proteinExistence type="predicted"/>
<dbReference type="Pfam" id="PF23536">
    <property type="entry name" value="TraK_C"/>
    <property type="match status" value="1"/>
</dbReference>
<name>A0A1Z3MNK8_AERSS</name>
<geneLocation type="plasmid" evidence="4">
    <name>pAsa9</name>
</geneLocation>
<dbReference type="NCBIfam" id="NF010296">
    <property type="entry name" value="PRK13736.1"/>
    <property type="match status" value="1"/>
</dbReference>
<dbReference type="InterPro" id="IPR010563">
    <property type="entry name" value="TraK_N"/>
</dbReference>
<dbReference type="RefSeq" id="WP_172691149.1">
    <property type="nucleotide sequence ID" value="NZ_KY555070.1"/>
</dbReference>
<feature type="domain" description="TraK N-terminal" evidence="2">
    <location>
        <begin position="33"/>
        <end position="120"/>
    </location>
</feature>
<dbReference type="EMBL" id="KY555070">
    <property type="protein sequence ID" value="ASD49372.1"/>
    <property type="molecule type" value="Genomic_DNA"/>
</dbReference>
<dbReference type="InterPro" id="IPR014126">
    <property type="entry name" value="TraK_Ftype"/>
</dbReference>
<feature type="chain" id="PRO_5012238542" evidence="1">
    <location>
        <begin position="27"/>
        <end position="247"/>
    </location>
</feature>
<keyword evidence="1" id="KW-0732">Signal</keyword>
<sequence length="247" mass="27152">MTNRKPFHPWRWLSLLVLAVAPTTMAATAVTLTFSPGGHLDLPISNLNPNLIVVPGDRVTNISSAAGLLTDKKNTQAGAALFSTASDKPFTLYVETRLGQVFSINATPRATEGRSYRLFPTTPTPRPVAKVWETAQPYESMLVALNRALLRGALPEGYGQASIDKEAPFTRAGLQATPDSAWDGNAVHIVRYRLTNPLSVPVVLREPDFWMPGTRAIMVHPRYQRLIAGASTWLYVIRTQEHTDGQH</sequence>
<evidence type="ECO:0000313" key="4">
    <source>
        <dbReference type="EMBL" id="ASD49372.1"/>
    </source>
</evidence>
<dbReference type="InterPro" id="IPR055397">
    <property type="entry name" value="TraK_C"/>
</dbReference>
<feature type="domain" description="TraK C-terminal" evidence="3">
    <location>
        <begin position="131"/>
        <end position="238"/>
    </location>
</feature>
<dbReference type="NCBIfam" id="TIGR02756">
    <property type="entry name" value="TraK_Ftype"/>
    <property type="match status" value="1"/>
</dbReference>
<dbReference type="AlphaFoldDB" id="A0A1Z3MNK8"/>
<keyword evidence="4" id="KW-0614">Plasmid</keyword>